<protein>
    <recommendedName>
        <fullName evidence="5">Spermine synthase</fullName>
    </recommendedName>
</protein>
<name>A0A6H9WJK0_9MICO</name>
<evidence type="ECO:0000256" key="2">
    <source>
        <dbReference type="SAM" id="MobiDB-lite"/>
    </source>
</evidence>
<dbReference type="PANTHER" id="PTHR43317">
    <property type="entry name" value="THERMOSPERMINE SYNTHASE ACAULIS5"/>
    <property type="match status" value="1"/>
</dbReference>
<dbReference type="GO" id="GO:0006596">
    <property type="term" value="P:polyamine biosynthetic process"/>
    <property type="evidence" value="ECO:0007669"/>
    <property type="project" value="UniProtKB-KW"/>
</dbReference>
<dbReference type="InterPro" id="IPR036866">
    <property type="entry name" value="RibonucZ/Hydroxyglut_hydro"/>
</dbReference>
<proteinExistence type="predicted"/>
<dbReference type="AlphaFoldDB" id="A0A6H9WJK0"/>
<gene>
    <name evidence="3" type="ORF">F8O04_12425</name>
</gene>
<dbReference type="EMBL" id="WBJY01000003">
    <property type="protein sequence ID" value="KAB1647819.1"/>
    <property type="molecule type" value="Genomic_DNA"/>
</dbReference>
<evidence type="ECO:0008006" key="5">
    <source>
        <dbReference type="Google" id="ProtNLM"/>
    </source>
</evidence>
<feature type="region of interest" description="Disordered" evidence="2">
    <location>
        <begin position="1"/>
        <end position="31"/>
    </location>
</feature>
<dbReference type="NCBIfam" id="NF037959">
    <property type="entry name" value="MFS_SpdSyn"/>
    <property type="match status" value="1"/>
</dbReference>
<dbReference type="Gene3D" id="3.40.50.150">
    <property type="entry name" value="Vaccinia Virus protein VP39"/>
    <property type="match status" value="1"/>
</dbReference>
<dbReference type="SUPFAM" id="SSF56281">
    <property type="entry name" value="Metallo-hydrolase/oxidoreductase"/>
    <property type="match status" value="1"/>
</dbReference>
<sequence>MAGSERVTATEPATPRVDPARQPDRRARGLPPLDITHERTAALDVFGVVVEPAEHDGDEPRTYLVVDRATGEAMLIDPAGDRARVLELVYDAQERAQDEGTPEPRVARIVITRRDERACATLGRVRRRLAAPVFAGAPDGGPVDAPLGASIDAVAPVGGELSLGASRVRVIPLHAGSPDGIGLIVSTPSATNGADQVFVGDAIGASGPPSLGRDRIAAMTLTMQLERGLLEGADDNAVVWRRRAGRAIVRELRGATTAWRRGYGLPATTADSPVWFTPAGSTLRVRRLHADPEHPDHRFVMFMIGSTVHGLIDPDDPFAFSPAFGVFPPIAAFLGLGPGDRSRSRRRAGDGAVRALHLGAGALVVPRMIHAALPGSTHVVVDIEPIVVDFVREHLTLPPGIALTVIGDDARAAIERFANEDASAFDVIVVDVFDRLTVPRSISSVEAFRVLRRVLAPSGTAIVNLPADPGSEAARVVVAAMLRVFPHVALAGPARVVDDLAAGNVIAAAAETAIDLDDVNRRLAADATPHVTLAGDDLRSWLGDSATRALHDA</sequence>
<organism evidence="3 4">
    <name type="scientific">Pseudoclavibacter endophyticus</name>
    <dbReference type="NCBI Taxonomy" id="1778590"/>
    <lineage>
        <taxon>Bacteria</taxon>
        <taxon>Bacillati</taxon>
        <taxon>Actinomycetota</taxon>
        <taxon>Actinomycetes</taxon>
        <taxon>Micrococcales</taxon>
        <taxon>Microbacteriaceae</taxon>
        <taxon>Pseudoclavibacter</taxon>
    </lineage>
</organism>
<feature type="compositionally biased region" description="Basic and acidic residues" evidence="2">
    <location>
        <begin position="18"/>
        <end position="27"/>
    </location>
</feature>
<evidence type="ECO:0000313" key="3">
    <source>
        <dbReference type="EMBL" id="KAB1647819.1"/>
    </source>
</evidence>
<dbReference type="SUPFAM" id="SSF53335">
    <property type="entry name" value="S-adenosyl-L-methionine-dependent methyltransferases"/>
    <property type="match status" value="1"/>
</dbReference>
<dbReference type="RefSeq" id="WP_158029712.1">
    <property type="nucleotide sequence ID" value="NZ_BMHG01000001.1"/>
</dbReference>
<dbReference type="InterPro" id="IPR029063">
    <property type="entry name" value="SAM-dependent_MTases_sf"/>
</dbReference>
<dbReference type="OrthoDB" id="8221452at2"/>
<comment type="caution">
    <text evidence="3">The sequence shown here is derived from an EMBL/GenBank/DDBJ whole genome shotgun (WGS) entry which is preliminary data.</text>
</comment>
<reference evidence="3 4" key="1">
    <citation type="submission" date="2019-09" db="EMBL/GenBank/DDBJ databases">
        <title>Phylogeny of genus Pseudoclavibacter and closely related genus.</title>
        <authorList>
            <person name="Li Y."/>
        </authorList>
    </citation>
    <scope>NUCLEOTIDE SEQUENCE [LARGE SCALE GENOMIC DNA]</scope>
    <source>
        <strain evidence="3 4">EGI 60007</strain>
    </source>
</reference>
<evidence type="ECO:0000313" key="4">
    <source>
        <dbReference type="Proteomes" id="UP000431744"/>
    </source>
</evidence>
<dbReference type="Gene3D" id="3.60.15.10">
    <property type="entry name" value="Ribonuclease Z/Hydroxyacylglutathione hydrolase-like"/>
    <property type="match status" value="1"/>
</dbReference>
<dbReference type="Proteomes" id="UP000431744">
    <property type="component" value="Unassembled WGS sequence"/>
</dbReference>
<evidence type="ECO:0000256" key="1">
    <source>
        <dbReference type="ARBA" id="ARBA00023115"/>
    </source>
</evidence>
<keyword evidence="1" id="KW-0620">Polyamine biosynthesis</keyword>
<accession>A0A6H9WJK0</accession>
<keyword evidence="4" id="KW-1185">Reference proteome</keyword>
<dbReference type="PANTHER" id="PTHR43317:SF1">
    <property type="entry name" value="THERMOSPERMINE SYNTHASE ACAULIS5"/>
    <property type="match status" value="1"/>
</dbReference>